<name>A0A3N1LI76_9PROT</name>
<evidence type="ECO:0000259" key="6">
    <source>
        <dbReference type="SMART" id="SM00849"/>
    </source>
</evidence>
<reference evidence="7 8" key="1">
    <citation type="submission" date="2018-11" db="EMBL/GenBank/DDBJ databases">
        <title>Genomic Encyclopedia of Type Strains, Phase IV (KMG-IV): sequencing the most valuable type-strain genomes for metagenomic binning, comparative biology and taxonomic classification.</title>
        <authorList>
            <person name="Goeker M."/>
        </authorList>
    </citation>
    <scope>NUCLEOTIDE SEQUENCE [LARGE SCALE GENOMIC DNA]</scope>
    <source>
        <strain evidence="7 8">DSM 5900</strain>
    </source>
</reference>
<dbReference type="OrthoDB" id="9773738at2"/>
<dbReference type="Proteomes" id="UP000278222">
    <property type="component" value="Unassembled WGS sequence"/>
</dbReference>
<dbReference type="PANTHER" id="PTHR42978:SF7">
    <property type="entry name" value="METALLO-HYDROLASE RV2300C-RELATED"/>
    <property type="match status" value="1"/>
</dbReference>
<dbReference type="GO" id="GO:0016787">
    <property type="term" value="F:hydrolase activity"/>
    <property type="evidence" value="ECO:0007669"/>
    <property type="project" value="UniProtKB-KW"/>
</dbReference>
<dbReference type="GO" id="GO:0046872">
    <property type="term" value="F:metal ion binding"/>
    <property type="evidence" value="ECO:0007669"/>
    <property type="project" value="UniProtKB-KW"/>
</dbReference>
<dbReference type="SMART" id="SM00849">
    <property type="entry name" value="Lactamase_B"/>
    <property type="match status" value="1"/>
</dbReference>
<keyword evidence="5" id="KW-0862">Zinc</keyword>
<evidence type="ECO:0000256" key="3">
    <source>
        <dbReference type="ARBA" id="ARBA00022723"/>
    </source>
</evidence>
<dbReference type="PANTHER" id="PTHR42978">
    <property type="entry name" value="QUORUM-QUENCHING LACTONASE YTNP-RELATED-RELATED"/>
    <property type="match status" value="1"/>
</dbReference>
<dbReference type="InterPro" id="IPR036866">
    <property type="entry name" value="RibonucZ/Hydroxyglut_hydro"/>
</dbReference>
<comment type="caution">
    <text evidence="7">The sequence shown here is derived from an EMBL/GenBank/DDBJ whole genome shotgun (WGS) entry which is preliminary data.</text>
</comment>
<proteinExistence type="inferred from homology"/>
<dbReference type="CDD" id="cd07729">
    <property type="entry name" value="AHL_lactonase_MBL-fold"/>
    <property type="match status" value="1"/>
</dbReference>
<evidence type="ECO:0000256" key="5">
    <source>
        <dbReference type="ARBA" id="ARBA00022833"/>
    </source>
</evidence>
<dbReference type="EMBL" id="RJKX01000014">
    <property type="protein sequence ID" value="ROP90538.1"/>
    <property type="molecule type" value="Genomic_DNA"/>
</dbReference>
<accession>A0A3N1LI76</accession>
<keyword evidence="3" id="KW-0479">Metal-binding</keyword>
<dbReference type="SUPFAM" id="SSF56281">
    <property type="entry name" value="Metallo-hydrolase/oxidoreductase"/>
    <property type="match status" value="1"/>
</dbReference>
<organism evidence="7 8">
    <name type="scientific">Stella humosa</name>
    <dbReference type="NCBI Taxonomy" id="94"/>
    <lineage>
        <taxon>Bacteria</taxon>
        <taxon>Pseudomonadati</taxon>
        <taxon>Pseudomonadota</taxon>
        <taxon>Alphaproteobacteria</taxon>
        <taxon>Rhodospirillales</taxon>
        <taxon>Stellaceae</taxon>
        <taxon>Stella</taxon>
    </lineage>
</organism>
<dbReference type="Gene3D" id="3.60.15.10">
    <property type="entry name" value="Ribonuclease Z/Hydroxyacylglutathione hydrolase-like"/>
    <property type="match status" value="1"/>
</dbReference>
<sequence>MTEPHVYEVFAIKYAAMPDRQPWMNFIGVDAHDGPLGLDFYIWLIQGGGRTWVIDIGYDREVAEKRGRTIIRNPVEGLELMGVDAAAVEDVVITHMHWDHVGNVGLFPRARIHVQDREMQYVTSRYMQYPAFRHAYELDHVLEMVKALYGERLVFHDGDQELAPGLSVHHVGGHTMGLQAVRVWTRRGWVVLASDASHLYPNMELSRPFPIVFHVGEMLEGHKKLRRLASSGDHLIPGHDPDVMRRYPAPRPELEGIVVRLDVEPVA</sequence>
<gene>
    <name evidence="7" type="ORF">EDC65_2388</name>
</gene>
<comment type="similarity">
    <text evidence="2">Belongs to the metallo-beta-lactamase superfamily.</text>
</comment>
<keyword evidence="4 7" id="KW-0378">Hydrolase</keyword>
<dbReference type="RefSeq" id="WP_123689950.1">
    <property type="nucleotide sequence ID" value="NZ_AP019700.1"/>
</dbReference>
<dbReference type="AlphaFoldDB" id="A0A3N1LI76"/>
<evidence type="ECO:0000313" key="8">
    <source>
        <dbReference type="Proteomes" id="UP000278222"/>
    </source>
</evidence>
<keyword evidence="8" id="KW-1185">Reference proteome</keyword>
<evidence type="ECO:0000256" key="2">
    <source>
        <dbReference type="ARBA" id="ARBA00007749"/>
    </source>
</evidence>
<comment type="cofactor">
    <cofactor evidence="1">
        <name>Zn(2+)</name>
        <dbReference type="ChEBI" id="CHEBI:29105"/>
    </cofactor>
</comment>
<dbReference type="InterPro" id="IPR051013">
    <property type="entry name" value="MBL_superfamily_lactonases"/>
</dbReference>
<evidence type="ECO:0000313" key="7">
    <source>
        <dbReference type="EMBL" id="ROP90538.1"/>
    </source>
</evidence>
<evidence type="ECO:0000256" key="1">
    <source>
        <dbReference type="ARBA" id="ARBA00001947"/>
    </source>
</evidence>
<dbReference type="InterPro" id="IPR001279">
    <property type="entry name" value="Metallo-B-lactamas"/>
</dbReference>
<dbReference type="Pfam" id="PF00753">
    <property type="entry name" value="Lactamase_B"/>
    <property type="match status" value="1"/>
</dbReference>
<feature type="domain" description="Metallo-beta-lactamase" evidence="6">
    <location>
        <begin position="39"/>
        <end position="239"/>
    </location>
</feature>
<evidence type="ECO:0000256" key="4">
    <source>
        <dbReference type="ARBA" id="ARBA00022801"/>
    </source>
</evidence>
<protein>
    <submittedName>
        <fullName evidence="7">Glyoxylase-like metal-dependent hydrolase (Beta-lactamase superfamily II)</fullName>
    </submittedName>
</protein>